<reference evidence="7" key="3">
    <citation type="submission" date="2025-09" db="UniProtKB">
        <authorList>
            <consortium name="Ensembl"/>
        </authorList>
    </citation>
    <scope>IDENTIFICATION</scope>
</reference>
<evidence type="ECO:0000256" key="3">
    <source>
        <dbReference type="ARBA" id="ARBA00022737"/>
    </source>
</evidence>
<keyword evidence="1" id="KW-0433">Leucine-rich repeat</keyword>
<feature type="region of interest" description="Disordered" evidence="4">
    <location>
        <begin position="321"/>
        <end position="352"/>
    </location>
</feature>
<evidence type="ECO:0000313" key="8">
    <source>
        <dbReference type="Proteomes" id="UP000694580"/>
    </source>
</evidence>
<dbReference type="InterPro" id="IPR051071">
    <property type="entry name" value="LRR-bact_E3_ubiq_ligases"/>
</dbReference>
<evidence type="ECO:0000256" key="2">
    <source>
        <dbReference type="ARBA" id="ARBA00022729"/>
    </source>
</evidence>
<reference evidence="7 8" key="1">
    <citation type="submission" date="2020-06" db="EMBL/GenBank/DDBJ databases">
        <authorList>
            <consortium name="Wellcome Sanger Institute Data Sharing"/>
        </authorList>
    </citation>
    <scope>NUCLEOTIDE SEQUENCE [LARGE SCALE GENOMIC DNA]</scope>
</reference>
<reference evidence="7" key="2">
    <citation type="submission" date="2025-08" db="UniProtKB">
        <authorList>
            <consortium name="Ensembl"/>
        </authorList>
    </citation>
    <scope>IDENTIFICATION</scope>
</reference>
<dbReference type="Pfam" id="PF13855">
    <property type="entry name" value="LRR_8"/>
    <property type="match status" value="2"/>
</dbReference>
<feature type="signal peptide" evidence="5">
    <location>
        <begin position="1"/>
        <end position="26"/>
    </location>
</feature>
<dbReference type="Gene3D" id="3.80.10.10">
    <property type="entry name" value="Ribonuclease Inhibitor"/>
    <property type="match status" value="2"/>
</dbReference>
<evidence type="ECO:0000313" key="7">
    <source>
        <dbReference type="Ensembl" id="ENSDCDP00010034691.1"/>
    </source>
</evidence>
<evidence type="ECO:0000256" key="5">
    <source>
        <dbReference type="SAM" id="SignalP"/>
    </source>
</evidence>
<keyword evidence="2 5" id="KW-0732">Signal</keyword>
<keyword evidence="3" id="KW-0677">Repeat</keyword>
<dbReference type="PANTHER" id="PTHR47114">
    <property type="match status" value="1"/>
</dbReference>
<dbReference type="FunFam" id="3.80.10.10:FF:000445">
    <property type="entry name" value="Oligodendrocyte myelin glycoprotein b"/>
    <property type="match status" value="1"/>
</dbReference>
<dbReference type="RefSeq" id="XP_028840303.1">
    <property type="nucleotide sequence ID" value="XM_028984470.1"/>
</dbReference>
<name>A0AAY4CQL8_9TELE</name>
<dbReference type="SUPFAM" id="SSF52058">
    <property type="entry name" value="L domain-like"/>
    <property type="match status" value="1"/>
</dbReference>
<dbReference type="PANTHER" id="PTHR47114:SF4">
    <property type="entry name" value="OLIGODENDROCYTE MYELIN GLYCOPROTEIN B"/>
    <property type="match status" value="1"/>
</dbReference>
<accession>A0AAY4CQL8</accession>
<feature type="chain" id="PRO_5044343613" description="LRRNT domain-containing protein" evidence="5">
    <location>
        <begin position="27"/>
        <end position="408"/>
    </location>
</feature>
<proteinExistence type="predicted"/>
<dbReference type="InterPro" id="IPR032675">
    <property type="entry name" value="LRR_dom_sf"/>
</dbReference>
<dbReference type="GeneTree" id="ENSGT00940000160802"/>
<evidence type="ECO:0000256" key="1">
    <source>
        <dbReference type="ARBA" id="ARBA00022614"/>
    </source>
</evidence>
<dbReference type="SMART" id="SM00013">
    <property type="entry name" value="LRRNT"/>
    <property type="match status" value="1"/>
</dbReference>
<sequence>MEGIRMASLLLPPFLLLQLLGLRVLAVCPSLCSCSDRHREVDCSRRGLRQLPGGLQDNIHSLNLCHNQLVDLDQHLSRYTHLRSLDISYNHLSRLPAGLPRALWELRVAGNRLRLLHKNDTAYHWNLRLLDLSANQLERVVLINNTLPSLSTLNLSHNSFWTVPTNMPHNLEIVDLSHNTLVQILPGSLARLHRLAHFYLHGNRFTSIAEGGFDHLQGLRIITLGENPWACDELKDIRYLLAWLRHTPAQVLGCPCHTRHTCGEAHMIRTPGWHFASYTLSPERTGPWHASQATTRPWSETALFNTHHMRDVPKEQVTLDSSVPLTSPEDSQPTSGIFTTSNGPLTTNKYRTPTNLFQSEGIFTTSTRKTTTLRTRSVKRGHRNMSPEHRNVLTLNILLLTVTASWPQ</sequence>
<keyword evidence="8" id="KW-1185">Reference proteome</keyword>
<dbReference type="PRINTS" id="PR00019">
    <property type="entry name" value="LEURICHRPT"/>
</dbReference>
<feature type="domain" description="LRRNT" evidence="6">
    <location>
        <begin position="27"/>
        <end position="61"/>
    </location>
</feature>
<dbReference type="SMART" id="SM00369">
    <property type="entry name" value="LRR_TYP"/>
    <property type="match status" value="3"/>
</dbReference>
<evidence type="ECO:0000259" key="6">
    <source>
        <dbReference type="SMART" id="SM00013"/>
    </source>
</evidence>
<protein>
    <recommendedName>
        <fullName evidence="6">LRRNT domain-containing protein</fullName>
    </recommendedName>
</protein>
<dbReference type="PROSITE" id="PS51257">
    <property type="entry name" value="PROKAR_LIPOPROTEIN"/>
    <property type="match status" value="1"/>
</dbReference>
<evidence type="ECO:0000256" key="4">
    <source>
        <dbReference type="SAM" id="MobiDB-lite"/>
    </source>
</evidence>
<dbReference type="GeneID" id="114792930"/>
<dbReference type="InterPro" id="IPR001611">
    <property type="entry name" value="Leu-rich_rpt"/>
</dbReference>
<dbReference type="AlphaFoldDB" id="A0AAY4CQL8"/>
<dbReference type="GO" id="GO:0031102">
    <property type="term" value="P:neuron projection regeneration"/>
    <property type="evidence" value="ECO:0007669"/>
    <property type="project" value="TreeGrafter"/>
</dbReference>
<dbReference type="Ensembl" id="ENSDCDT00010043276.1">
    <property type="protein sequence ID" value="ENSDCDP00010034691.1"/>
    <property type="gene ID" value="ENSDCDG00010022398.1"/>
</dbReference>
<dbReference type="InterPro" id="IPR003591">
    <property type="entry name" value="Leu-rich_rpt_typical-subtyp"/>
</dbReference>
<organism evidence="7 8">
    <name type="scientific">Denticeps clupeoides</name>
    <name type="common">denticle herring</name>
    <dbReference type="NCBI Taxonomy" id="299321"/>
    <lineage>
        <taxon>Eukaryota</taxon>
        <taxon>Metazoa</taxon>
        <taxon>Chordata</taxon>
        <taxon>Craniata</taxon>
        <taxon>Vertebrata</taxon>
        <taxon>Euteleostomi</taxon>
        <taxon>Actinopterygii</taxon>
        <taxon>Neopterygii</taxon>
        <taxon>Teleostei</taxon>
        <taxon>Clupei</taxon>
        <taxon>Clupeiformes</taxon>
        <taxon>Denticipitoidei</taxon>
        <taxon>Denticipitidae</taxon>
        <taxon>Denticeps</taxon>
    </lineage>
</organism>
<dbReference type="Proteomes" id="UP000694580">
    <property type="component" value="Chromosome 6"/>
</dbReference>
<dbReference type="InterPro" id="IPR000372">
    <property type="entry name" value="LRRNT"/>
</dbReference>
<gene>
    <name evidence="7" type="primary">LOC114792930</name>
</gene>
<dbReference type="Pfam" id="PF01462">
    <property type="entry name" value="LRRNT"/>
    <property type="match status" value="1"/>
</dbReference>